<dbReference type="EMBL" id="JAGGLI010000014">
    <property type="protein sequence ID" value="MBP2027712.1"/>
    <property type="molecule type" value="Genomic_DNA"/>
</dbReference>
<accession>A0ABS4KIW0</accession>
<comment type="caution">
    <text evidence="2">The sequence shown here is derived from an EMBL/GenBank/DDBJ whole genome shotgun (WGS) entry which is preliminary data.</text>
</comment>
<keyword evidence="3" id="KW-1185">Reference proteome</keyword>
<dbReference type="Proteomes" id="UP001314903">
    <property type="component" value="Unassembled WGS sequence"/>
</dbReference>
<dbReference type="InterPro" id="IPR014925">
    <property type="entry name" value="CGGC_dom"/>
</dbReference>
<gene>
    <name evidence="2" type="ORF">J2Z35_001509</name>
</gene>
<evidence type="ECO:0000259" key="1">
    <source>
        <dbReference type="SMART" id="SM01078"/>
    </source>
</evidence>
<dbReference type="RefSeq" id="WP_209660774.1">
    <property type="nucleotide sequence ID" value="NZ_JAGGLI010000014.1"/>
</dbReference>
<sequence length="112" mass="12505">MKIAILVNEDTMKRCTGKGCFNAFFKRIDAFSQYGPEAEILGFTHVGGDIQHKIEKLKKSGVDTVHLSTCLRGKYEGYEELAHELAIHFDVMGYTHGSAKGKTKDAINLKKK</sequence>
<protein>
    <submittedName>
        <fullName evidence="2">Metal-binding protein</fullName>
    </submittedName>
</protein>
<evidence type="ECO:0000313" key="3">
    <source>
        <dbReference type="Proteomes" id="UP001314903"/>
    </source>
</evidence>
<name>A0ABS4KIW0_9FIRM</name>
<reference evidence="2 3" key="1">
    <citation type="submission" date="2021-03" db="EMBL/GenBank/DDBJ databases">
        <title>Genomic Encyclopedia of Type Strains, Phase IV (KMG-IV): sequencing the most valuable type-strain genomes for metagenomic binning, comparative biology and taxonomic classification.</title>
        <authorList>
            <person name="Goeker M."/>
        </authorList>
    </citation>
    <scope>NUCLEOTIDE SEQUENCE [LARGE SCALE GENOMIC DNA]</scope>
    <source>
        <strain evidence="2 3">DSM 27512</strain>
    </source>
</reference>
<evidence type="ECO:0000313" key="2">
    <source>
        <dbReference type="EMBL" id="MBP2027712.1"/>
    </source>
</evidence>
<dbReference type="Pfam" id="PF08821">
    <property type="entry name" value="CGGC"/>
    <property type="match status" value="1"/>
</dbReference>
<dbReference type="SMART" id="SM01078">
    <property type="entry name" value="CGGC"/>
    <property type="match status" value="1"/>
</dbReference>
<proteinExistence type="predicted"/>
<feature type="domain" description="CGGC" evidence="1">
    <location>
        <begin position="2"/>
        <end position="96"/>
    </location>
</feature>
<organism evidence="2 3">
    <name type="scientific">Acetoanaerobium pronyense</name>
    <dbReference type="NCBI Taxonomy" id="1482736"/>
    <lineage>
        <taxon>Bacteria</taxon>
        <taxon>Bacillati</taxon>
        <taxon>Bacillota</taxon>
        <taxon>Clostridia</taxon>
        <taxon>Peptostreptococcales</taxon>
        <taxon>Filifactoraceae</taxon>
        <taxon>Acetoanaerobium</taxon>
    </lineage>
</organism>